<dbReference type="Gene3D" id="3.40.605.10">
    <property type="entry name" value="Aldehyde Dehydrogenase, Chain A, domain 1"/>
    <property type="match status" value="1"/>
</dbReference>
<evidence type="ECO:0000256" key="1">
    <source>
        <dbReference type="ARBA" id="ARBA00004173"/>
    </source>
</evidence>
<evidence type="ECO:0000256" key="11">
    <source>
        <dbReference type="ARBA" id="ARBA00047644"/>
    </source>
</evidence>
<dbReference type="PANTHER" id="PTHR43866">
    <property type="entry name" value="MALONATE-SEMIALDEHYDE DEHYDROGENASE"/>
    <property type="match status" value="1"/>
</dbReference>
<dbReference type="InterPro" id="IPR016160">
    <property type="entry name" value="Ald_DH_CS_CYS"/>
</dbReference>
<organism evidence="14 15">
    <name type="scientific">Aphis glycines</name>
    <name type="common">Soybean aphid</name>
    <dbReference type="NCBI Taxonomy" id="307491"/>
    <lineage>
        <taxon>Eukaryota</taxon>
        <taxon>Metazoa</taxon>
        <taxon>Ecdysozoa</taxon>
        <taxon>Arthropoda</taxon>
        <taxon>Hexapoda</taxon>
        <taxon>Insecta</taxon>
        <taxon>Pterygota</taxon>
        <taxon>Neoptera</taxon>
        <taxon>Paraneoptera</taxon>
        <taxon>Hemiptera</taxon>
        <taxon>Sternorrhyncha</taxon>
        <taxon>Aphidomorpha</taxon>
        <taxon>Aphidoidea</taxon>
        <taxon>Aphididae</taxon>
        <taxon>Aphidini</taxon>
        <taxon>Aphis</taxon>
        <taxon>Aphis</taxon>
    </lineage>
</organism>
<dbReference type="GO" id="GO:0006210">
    <property type="term" value="P:thymine catabolic process"/>
    <property type="evidence" value="ECO:0007669"/>
    <property type="project" value="TreeGrafter"/>
</dbReference>
<evidence type="ECO:0000256" key="10">
    <source>
        <dbReference type="ARBA" id="ARBA00042419"/>
    </source>
</evidence>
<comment type="subcellular location">
    <subcellularLocation>
        <location evidence="1">Mitochondrion</location>
    </subcellularLocation>
</comment>
<dbReference type="SUPFAM" id="SSF53720">
    <property type="entry name" value="ALDH-like"/>
    <property type="match status" value="1"/>
</dbReference>
<dbReference type="PROSITE" id="PS00070">
    <property type="entry name" value="ALDEHYDE_DEHYDR_CYS"/>
    <property type="match status" value="1"/>
</dbReference>
<dbReference type="GO" id="GO:0004491">
    <property type="term" value="F:methylmalonate-semialdehyde dehydrogenase (acylating, NAD) activity"/>
    <property type="evidence" value="ECO:0007669"/>
    <property type="project" value="UniProtKB-EC"/>
</dbReference>
<dbReference type="FunFam" id="3.40.309.10:FF:000002">
    <property type="entry name" value="Methylmalonate-semialdehyde dehydrogenase (Acylating)"/>
    <property type="match status" value="1"/>
</dbReference>
<evidence type="ECO:0000256" key="8">
    <source>
        <dbReference type="ARBA" id="ARBA00037458"/>
    </source>
</evidence>
<accession>A0A6G0TLB1</accession>
<evidence type="ECO:0000259" key="13">
    <source>
        <dbReference type="Pfam" id="PF00171"/>
    </source>
</evidence>
<dbReference type="GO" id="GO:0006574">
    <property type="term" value="P:L-valine catabolic process"/>
    <property type="evidence" value="ECO:0007669"/>
    <property type="project" value="TreeGrafter"/>
</dbReference>
<dbReference type="InterPro" id="IPR016163">
    <property type="entry name" value="Ald_DH_C"/>
</dbReference>
<comment type="similarity">
    <text evidence="2">Belongs to the aldehyde dehydrogenase family.</text>
</comment>
<reference evidence="14 15" key="1">
    <citation type="submission" date="2019-08" db="EMBL/GenBank/DDBJ databases">
        <title>The genome of the soybean aphid Biotype 1, its phylome, world population structure and adaptation to the North American continent.</title>
        <authorList>
            <person name="Giordano R."/>
            <person name="Donthu R.K."/>
            <person name="Hernandez A.G."/>
            <person name="Wright C.L."/>
            <person name="Zimin A.V."/>
        </authorList>
    </citation>
    <scope>NUCLEOTIDE SEQUENCE [LARGE SCALE GENOMIC DNA]</scope>
    <source>
        <tissue evidence="14">Whole aphids</tissue>
    </source>
</reference>
<feature type="domain" description="Aldehyde dehydrogenase" evidence="13">
    <location>
        <begin position="110"/>
        <end position="574"/>
    </location>
</feature>
<sequence>WGWLIASNIDTLSIIVFADVADVKRRYTMSIPLRSVSKPQHAYLLSSLSLQFSIATCRSGARVSYLCCISSSETMIRSNMLKKNVFQQAIRFNATCSAIPKVPMYIDGKFVESKTNDWINVHNPATNEVISKVPKCTQSEMEHAVESSKAAFKSWSKTSVMRRQQIMFRYQEIIKANMKKLAENITKEQGKTLIDAEGDVTRGLQVVENCCNFTSSIMGESLPLVATDMDIHSYREPLGVTAGIAPFNFPAMIPLWMFPVAISCGNTFVIKPSERVPGNCMMLVEMLSEAGCPPGVVNIIHGSVDTVNFICDAPDIKAISFVGANTAGEHIFTRGSKNGKRVQSNMGAKNHGVIMPDANKTSMLNSLVGAAFGAAGQRCMALSTAVFVGEAKNWLPELKSRAENLQVNAGHIPNTDVGPVISPQAKNKIHSLIQSGIDEGAKILLDGRNISVPGYEKGNFVGPTILTDVKPHMKCYTEEIFGPVLVCLTADTLDEALDIINSNPYGNGTAIFTTNGATARKFTHEVQCGNVGVNVPIPVPLPMFSFTGTRGSFLGQNHFYGKQGYHFFTELKTVTQLWKESDATDTKAAVSMPYNFCQLFQRKYYVYCIYTDYLTIDLTNKKTQIILLSLCVIKLQFQTLGVVSDDKVNIFEVKNKNFLTVFKKKLREIKKKVTETRELLLKTCSFRQNNFFYQTQKKNSFSNRENLQVILSLNIHKIVCIYIKAIEKIRSVIIGKIVMITIYSQTIFNICYYSKSINKYLIILQVVRKLALKIEYKVPHKLVLQWFKNYKNIHSSNINKNSSKSRILANYFVVWLTIIIKKFERWPIKKILSVILTSKSKIHSSLKYKHLYSPPNLKCNMFYILYPRLTNHFHLESFFVYNDTYFWIQI</sequence>
<dbReference type="PANTHER" id="PTHR43866:SF3">
    <property type="entry name" value="METHYLMALONATE-SEMIALDEHYDE DEHYDROGENASE [ACYLATING], MITOCHONDRIAL"/>
    <property type="match status" value="1"/>
</dbReference>
<evidence type="ECO:0000313" key="15">
    <source>
        <dbReference type="Proteomes" id="UP000475862"/>
    </source>
</evidence>
<comment type="function">
    <text evidence="8">Probable malonate and methylmalonate semialdehyde dehydrogenase involved in the catabolism of valine, thymine, and compounds catabolized by way of beta-alanine, including uracil and cytidine.</text>
</comment>
<dbReference type="InterPro" id="IPR015590">
    <property type="entry name" value="Aldehyde_DH_dom"/>
</dbReference>
<gene>
    <name evidence="14" type="ORF">AGLY_008254</name>
</gene>
<dbReference type="Gene3D" id="3.40.309.10">
    <property type="entry name" value="Aldehyde Dehydrogenase, Chain A, domain 2"/>
    <property type="match status" value="1"/>
</dbReference>
<dbReference type="EC" id="1.2.1.27" evidence="4"/>
<feature type="non-terminal residue" evidence="14">
    <location>
        <position position="1"/>
    </location>
</feature>
<comment type="catalytic activity">
    <reaction evidence="12">
        <text>3-oxopropanoate + NAD(+) + CoA + H2O = hydrogencarbonate + acetyl-CoA + NADH + H(+)</text>
        <dbReference type="Rhea" id="RHEA:76615"/>
        <dbReference type="ChEBI" id="CHEBI:15377"/>
        <dbReference type="ChEBI" id="CHEBI:15378"/>
        <dbReference type="ChEBI" id="CHEBI:17544"/>
        <dbReference type="ChEBI" id="CHEBI:33190"/>
        <dbReference type="ChEBI" id="CHEBI:57287"/>
        <dbReference type="ChEBI" id="CHEBI:57288"/>
        <dbReference type="ChEBI" id="CHEBI:57540"/>
        <dbReference type="ChEBI" id="CHEBI:57945"/>
        <dbReference type="EC" id="1.2.1.27"/>
    </reaction>
    <physiologicalReaction direction="left-to-right" evidence="12">
        <dbReference type="Rhea" id="RHEA:76616"/>
    </physiologicalReaction>
</comment>
<name>A0A6G0TLB1_APHGL</name>
<dbReference type="Pfam" id="PF00171">
    <property type="entry name" value="Aldedh"/>
    <property type="match status" value="1"/>
</dbReference>
<comment type="subunit">
    <text evidence="3">Homotetramer.</text>
</comment>
<keyword evidence="7" id="KW-0520">NAD</keyword>
<dbReference type="AlphaFoldDB" id="A0A6G0TLB1"/>
<keyword evidence="15" id="KW-1185">Reference proteome</keyword>
<evidence type="ECO:0000256" key="9">
    <source>
        <dbReference type="ARBA" id="ARBA00039517"/>
    </source>
</evidence>
<evidence type="ECO:0000256" key="6">
    <source>
        <dbReference type="ARBA" id="ARBA00023002"/>
    </source>
</evidence>
<dbReference type="InterPro" id="IPR016162">
    <property type="entry name" value="Ald_DH_N"/>
</dbReference>
<dbReference type="InterPro" id="IPR010061">
    <property type="entry name" value="MeMal-semiAld_DH"/>
</dbReference>
<keyword evidence="6" id="KW-0560">Oxidoreductase</keyword>
<comment type="caution">
    <text evidence="14">The sequence shown here is derived from an EMBL/GenBank/DDBJ whole genome shotgun (WGS) entry which is preliminary data.</text>
</comment>
<dbReference type="Proteomes" id="UP000475862">
    <property type="component" value="Unassembled WGS sequence"/>
</dbReference>
<dbReference type="FunFam" id="3.40.605.10:FF:000003">
    <property type="entry name" value="Methylmalonate-semialdehyde dehydrogenase [acylating]"/>
    <property type="match status" value="1"/>
</dbReference>
<keyword evidence="5" id="KW-0809">Transit peptide</keyword>
<evidence type="ECO:0000313" key="14">
    <source>
        <dbReference type="EMBL" id="KAE9534962.1"/>
    </source>
</evidence>
<evidence type="ECO:0000256" key="7">
    <source>
        <dbReference type="ARBA" id="ARBA00023027"/>
    </source>
</evidence>
<proteinExistence type="inferred from homology"/>
<protein>
    <recommendedName>
        <fullName evidence="9">Probable methylmalonate-semialdehyde/malonate-semialdehyde dehydrogenase [acylating], mitochondrial</fullName>
        <ecNumber evidence="4">1.2.1.27</ecNumber>
    </recommendedName>
    <alternativeName>
        <fullName evidence="10">Malonate-semialdehyde dehydrogenase [acylating]</fullName>
    </alternativeName>
</protein>
<evidence type="ECO:0000256" key="12">
    <source>
        <dbReference type="ARBA" id="ARBA00048821"/>
    </source>
</evidence>
<dbReference type="GO" id="GO:0005739">
    <property type="term" value="C:mitochondrion"/>
    <property type="evidence" value="ECO:0007669"/>
    <property type="project" value="UniProtKB-SubCell"/>
</dbReference>
<evidence type="ECO:0000256" key="4">
    <source>
        <dbReference type="ARBA" id="ARBA00013048"/>
    </source>
</evidence>
<dbReference type="CDD" id="cd07085">
    <property type="entry name" value="ALDH_F6_MMSDH"/>
    <property type="match status" value="1"/>
</dbReference>
<evidence type="ECO:0000256" key="5">
    <source>
        <dbReference type="ARBA" id="ARBA00022946"/>
    </source>
</evidence>
<comment type="catalytic activity">
    <reaction evidence="11">
        <text>2-methyl-3-oxopropanoate + NAD(+) + CoA + H2O = propanoyl-CoA + hydrogencarbonate + NADH + H(+)</text>
        <dbReference type="Rhea" id="RHEA:20804"/>
        <dbReference type="ChEBI" id="CHEBI:15377"/>
        <dbReference type="ChEBI" id="CHEBI:15378"/>
        <dbReference type="ChEBI" id="CHEBI:17544"/>
        <dbReference type="ChEBI" id="CHEBI:57287"/>
        <dbReference type="ChEBI" id="CHEBI:57392"/>
        <dbReference type="ChEBI" id="CHEBI:57540"/>
        <dbReference type="ChEBI" id="CHEBI:57700"/>
        <dbReference type="ChEBI" id="CHEBI:57945"/>
        <dbReference type="EC" id="1.2.1.27"/>
    </reaction>
    <physiologicalReaction direction="left-to-right" evidence="11">
        <dbReference type="Rhea" id="RHEA:20805"/>
    </physiologicalReaction>
</comment>
<dbReference type="OrthoDB" id="310895at2759"/>
<evidence type="ECO:0000256" key="3">
    <source>
        <dbReference type="ARBA" id="ARBA00011881"/>
    </source>
</evidence>
<dbReference type="EMBL" id="VYZN01000027">
    <property type="protein sequence ID" value="KAE9534962.1"/>
    <property type="molecule type" value="Genomic_DNA"/>
</dbReference>
<dbReference type="InterPro" id="IPR016161">
    <property type="entry name" value="Ald_DH/histidinol_DH"/>
</dbReference>
<evidence type="ECO:0000256" key="2">
    <source>
        <dbReference type="ARBA" id="ARBA00009986"/>
    </source>
</evidence>
<dbReference type="NCBIfam" id="TIGR01722">
    <property type="entry name" value="MMSDH"/>
    <property type="match status" value="1"/>
</dbReference>